<gene>
    <name evidence="1" type="ORF">P1A27_07335</name>
</gene>
<dbReference type="AlphaFoldDB" id="A0AAW7AJF2"/>
<evidence type="ECO:0000313" key="2">
    <source>
        <dbReference type="Proteomes" id="UP001174037"/>
    </source>
</evidence>
<dbReference type="RefSeq" id="WP_256092374.1">
    <property type="nucleotide sequence ID" value="NZ_CBCPHY010000001.1"/>
</dbReference>
<evidence type="ECO:0008006" key="3">
    <source>
        <dbReference type="Google" id="ProtNLM"/>
    </source>
</evidence>
<reference evidence="1" key="2">
    <citation type="submission" date="2023-03" db="EMBL/GenBank/DDBJ databases">
        <authorList>
            <person name="Vazquez L."/>
            <person name="Rodriguez J."/>
            <person name="Mayo B."/>
            <person name="Florez A.B."/>
        </authorList>
    </citation>
    <scope>NUCLEOTIDE SEQUENCE</scope>
    <source>
        <strain evidence="1">5A3I</strain>
    </source>
</reference>
<name>A0AAW7AJF2_9STAP</name>
<protein>
    <recommendedName>
        <fullName evidence="3">Lipoprotein</fullName>
    </recommendedName>
</protein>
<sequence>MKKLLTINILASLAIIAFITCKQCVDMTKENSMEEHNRVHLD</sequence>
<dbReference type="Proteomes" id="UP001174037">
    <property type="component" value="Unassembled WGS sequence"/>
</dbReference>
<proteinExistence type="predicted"/>
<comment type="caution">
    <text evidence="1">The sequence shown here is derived from an EMBL/GenBank/DDBJ whole genome shotgun (WGS) entry which is preliminary data.</text>
</comment>
<reference evidence="1" key="1">
    <citation type="journal article" date="2023" name="Int. J. Mol. Sci.">
        <title>Antibiotic Resistance/Susceptibility Profiles of Staphylococcus equorum Strains from Cheese, and Genome Analysis for Antibiotic Resistance Genes.</title>
        <authorList>
            <person name="Vazquez L."/>
            <person name="Srednik M.E."/>
            <person name="Rodriguez J."/>
            <person name="Florez A.B."/>
            <person name="Mayo B."/>
        </authorList>
    </citation>
    <scope>NUCLEOTIDE SEQUENCE</scope>
    <source>
        <strain evidence="1">5A3I</strain>
    </source>
</reference>
<evidence type="ECO:0000313" key="1">
    <source>
        <dbReference type="EMBL" id="MDK9865750.1"/>
    </source>
</evidence>
<accession>A0AAW7AJF2</accession>
<dbReference type="EMBL" id="JARGCK010000004">
    <property type="protein sequence ID" value="MDK9865750.1"/>
    <property type="molecule type" value="Genomic_DNA"/>
</dbReference>
<organism evidence="1 2">
    <name type="scientific">Staphylococcus equorum</name>
    <dbReference type="NCBI Taxonomy" id="246432"/>
    <lineage>
        <taxon>Bacteria</taxon>
        <taxon>Bacillati</taxon>
        <taxon>Bacillota</taxon>
        <taxon>Bacilli</taxon>
        <taxon>Bacillales</taxon>
        <taxon>Staphylococcaceae</taxon>
        <taxon>Staphylococcus</taxon>
    </lineage>
</organism>